<reference evidence="5" key="1">
    <citation type="submission" date="2018-05" db="EMBL/GenBank/DDBJ databases">
        <authorList>
            <person name="Lanie J.A."/>
            <person name="Ng W.-L."/>
            <person name="Kazmierczak K.M."/>
            <person name="Andrzejewski T.M."/>
            <person name="Davidsen T.M."/>
            <person name="Wayne K.J."/>
            <person name="Tettelin H."/>
            <person name="Glass J.I."/>
            <person name="Rusch D."/>
            <person name="Podicherti R."/>
            <person name="Tsui H.-C.T."/>
            <person name="Winkler M.E."/>
        </authorList>
    </citation>
    <scope>NUCLEOTIDE SEQUENCE</scope>
</reference>
<sequence>MKFLNLMTISVLVIPFGFITTGTAIAQADAYSGVTDSMVSFLENCAVCHGETLEGTAQGTPLRGELKYGDSMTALTASISRGYEASGMPAWSKVFSSAKIRNIAMYILETRANVNYVTSNFDLPLLLPDGEIESELHNFQLETVIEQLDPLPFSIEPLPDGRLLLTEKTKGVRIIDISGEKSALIRGTPQAYDDIYRLATRLDIERGMGWLFDIVLHPNYDENGWIYLYFGDRCNDCNFISRETARAVSMNKLVRGKIEGEEWVEEVTIWQAEMEHYGAAGDVGAGGRVAFDNFGHVYFSVGMKGGSNNRGIQDLSTPYGKVHRVNDDGSIPRDNPFADRDDVYRSIYTYGHRSPQGLEFDNLSGELWGSEHGPRGGDELNRLLPGRNYGWPLYSLGMDYDGTPVEYGKDLGIAFELSDIEQPVVDLTPSPAVSSFILSTSEKFPGWKGDFLVGSLKARSLYRIEIENNQFVRRETLFEGVGRIRDIEQGYNGEIYLLLEHKSGGRIIQLVPSRE</sequence>
<dbReference type="GO" id="GO:0009055">
    <property type="term" value="F:electron transfer activity"/>
    <property type="evidence" value="ECO:0007669"/>
    <property type="project" value="InterPro"/>
</dbReference>
<feature type="domain" description="Cytochrome c" evidence="4">
    <location>
        <begin position="28"/>
        <end position="111"/>
    </location>
</feature>
<dbReference type="GO" id="GO:0020037">
    <property type="term" value="F:heme binding"/>
    <property type="evidence" value="ECO:0007669"/>
    <property type="project" value="InterPro"/>
</dbReference>
<keyword evidence="2" id="KW-0479">Metal-binding</keyword>
<dbReference type="Pfam" id="PF07995">
    <property type="entry name" value="GSDH"/>
    <property type="match status" value="1"/>
</dbReference>
<dbReference type="Gene3D" id="2.120.10.30">
    <property type="entry name" value="TolB, C-terminal domain"/>
    <property type="match status" value="1"/>
</dbReference>
<keyword evidence="1" id="KW-0349">Heme</keyword>
<dbReference type="InterPro" id="IPR011042">
    <property type="entry name" value="6-blade_b-propeller_TolB-like"/>
</dbReference>
<dbReference type="InterPro" id="IPR036909">
    <property type="entry name" value="Cyt_c-like_dom_sf"/>
</dbReference>
<dbReference type="Gene3D" id="1.10.760.10">
    <property type="entry name" value="Cytochrome c-like domain"/>
    <property type="match status" value="1"/>
</dbReference>
<evidence type="ECO:0000256" key="2">
    <source>
        <dbReference type="ARBA" id="ARBA00022723"/>
    </source>
</evidence>
<protein>
    <recommendedName>
        <fullName evidence="4">Cytochrome c domain-containing protein</fullName>
    </recommendedName>
</protein>
<name>A0A381NDR8_9ZZZZ</name>
<organism evidence="5">
    <name type="scientific">marine metagenome</name>
    <dbReference type="NCBI Taxonomy" id="408172"/>
    <lineage>
        <taxon>unclassified sequences</taxon>
        <taxon>metagenomes</taxon>
        <taxon>ecological metagenomes</taxon>
    </lineage>
</organism>
<keyword evidence="3" id="KW-0408">Iron</keyword>
<dbReference type="SUPFAM" id="SSF46626">
    <property type="entry name" value="Cytochrome c"/>
    <property type="match status" value="1"/>
</dbReference>
<proteinExistence type="predicted"/>
<dbReference type="GO" id="GO:0046872">
    <property type="term" value="F:metal ion binding"/>
    <property type="evidence" value="ECO:0007669"/>
    <property type="project" value="UniProtKB-KW"/>
</dbReference>
<evidence type="ECO:0000256" key="3">
    <source>
        <dbReference type="ARBA" id="ARBA00023004"/>
    </source>
</evidence>
<dbReference type="Pfam" id="PF13442">
    <property type="entry name" value="Cytochrome_CBB3"/>
    <property type="match status" value="1"/>
</dbReference>
<gene>
    <name evidence="5" type="ORF">METZ01_LOCUS5413</name>
</gene>
<evidence type="ECO:0000256" key="1">
    <source>
        <dbReference type="ARBA" id="ARBA00022617"/>
    </source>
</evidence>
<dbReference type="InterPro" id="IPR012938">
    <property type="entry name" value="Glc/Sorbosone_DH"/>
</dbReference>
<dbReference type="InterPro" id="IPR009056">
    <property type="entry name" value="Cyt_c-like_dom"/>
</dbReference>
<evidence type="ECO:0000313" key="5">
    <source>
        <dbReference type="EMBL" id="SUZ52559.1"/>
    </source>
</evidence>
<dbReference type="PANTHER" id="PTHR19328">
    <property type="entry name" value="HEDGEHOG-INTERACTING PROTEIN"/>
    <property type="match status" value="1"/>
</dbReference>
<dbReference type="PANTHER" id="PTHR19328:SF75">
    <property type="entry name" value="ALDOSE SUGAR DEHYDROGENASE YLII"/>
    <property type="match status" value="1"/>
</dbReference>
<dbReference type="EMBL" id="UINC01000281">
    <property type="protein sequence ID" value="SUZ52559.1"/>
    <property type="molecule type" value="Genomic_DNA"/>
</dbReference>
<accession>A0A381NDR8</accession>
<dbReference type="InterPro" id="IPR011041">
    <property type="entry name" value="Quinoprot_gluc/sorb_DH_b-prop"/>
</dbReference>
<dbReference type="AlphaFoldDB" id="A0A381NDR8"/>
<dbReference type="PROSITE" id="PS51007">
    <property type="entry name" value="CYTC"/>
    <property type="match status" value="1"/>
</dbReference>
<evidence type="ECO:0000259" key="4">
    <source>
        <dbReference type="PROSITE" id="PS51007"/>
    </source>
</evidence>
<dbReference type="SUPFAM" id="SSF50952">
    <property type="entry name" value="Soluble quinoprotein glucose dehydrogenase"/>
    <property type="match status" value="1"/>
</dbReference>